<accession>A0A8S1RSX9</accession>
<dbReference type="PANTHER" id="PTHR24006">
    <property type="entry name" value="UBIQUITIN CARBOXYL-TERMINAL HYDROLASE"/>
    <property type="match status" value="1"/>
</dbReference>
<dbReference type="Proteomes" id="UP000692954">
    <property type="component" value="Unassembled WGS sequence"/>
</dbReference>
<evidence type="ECO:0000313" key="4">
    <source>
        <dbReference type="Proteomes" id="UP000692954"/>
    </source>
</evidence>
<feature type="transmembrane region" description="Helical" evidence="1">
    <location>
        <begin position="239"/>
        <end position="259"/>
    </location>
</feature>
<reference evidence="3" key="1">
    <citation type="submission" date="2021-01" db="EMBL/GenBank/DDBJ databases">
        <authorList>
            <consortium name="Genoscope - CEA"/>
            <person name="William W."/>
        </authorList>
    </citation>
    <scope>NUCLEOTIDE SEQUENCE</scope>
</reference>
<dbReference type="GO" id="GO:0005829">
    <property type="term" value="C:cytosol"/>
    <property type="evidence" value="ECO:0007669"/>
    <property type="project" value="TreeGrafter"/>
</dbReference>
<dbReference type="AlphaFoldDB" id="A0A8S1RSX9"/>
<dbReference type="Pfam" id="PF00443">
    <property type="entry name" value="UCH"/>
    <property type="match status" value="1"/>
</dbReference>
<evidence type="ECO:0000256" key="1">
    <source>
        <dbReference type="SAM" id="Phobius"/>
    </source>
</evidence>
<dbReference type="GO" id="GO:0005634">
    <property type="term" value="C:nucleus"/>
    <property type="evidence" value="ECO:0007669"/>
    <property type="project" value="TreeGrafter"/>
</dbReference>
<evidence type="ECO:0000259" key="2">
    <source>
        <dbReference type="PROSITE" id="PS50235"/>
    </source>
</evidence>
<gene>
    <name evidence="3" type="ORF">PSON_ATCC_30995.1.T2270003</name>
</gene>
<dbReference type="PANTHER" id="PTHR24006:SF827">
    <property type="entry name" value="UBIQUITIN CARBOXYL-TERMINAL HYDROLASE 34"/>
    <property type="match status" value="1"/>
</dbReference>
<organism evidence="3 4">
    <name type="scientific">Paramecium sonneborni</name>
    <dbReference type="NCBI Taxonomy" id="65129"/>
    <lineage>
        <taxon>Eukaryota</taxon>
        <taxon>Sar</taxon>
        <taxon>Alveolata</taxon>
        <taxon>Ciliophora</taxon>
        <taxon>Intramacronucleata</taxon>
        <taxon>Oligohymenophorea</taxon>
        <taxon>Peniculida</taxon>
        <taxon>Parameciidae</taxon>
        <taxon>Paramecium</taxon>
    </lineage>
</organism>
<feature type="domain" description="USP" evidence="2">
    <location>
        <begin position="58"/>
        <end position="275"/>
    </location>
</feature>
<keyword evidence="1" id="KW-1133">Transmembrane helix</keyword>
<dbReference type="InterPro" id="IPR001394">
    <property type="entry name" value="Peptidase_C19_UCH"/>
</dbReference>
<name>A0A8S1RSX9_9CILI</name>
<evidence type="ECO:0000313" key="3">
    <source>
        <dbReference type="EMBL" id="CAD8129514.1"/>
    </source>
</evidence>
<proteinExistence type="predicted"/>
<dbReference type="InterPro" id="IPR028889">
    <property type="entry name" value="USP"/>
</dbReference>
<sequence>MSYNLLMQYIRETIQGKETLIYYWNQVRFKSTSSRFYLQSIRIRRKQIWNQGIPYGYVGLFNLGATCQINSLLQQLFIDFQFRKRILDYQIWIPKDTIYYEIEFQLQLVFIQIQEDVNYYRNLSQLLRHLKDLMDSRLILNSYIQEDCYEFCNLFTRKLKSNMKHTTTQFNGAWQMKSIIRLLFSERDRRTISNIIIRSIRFILIQMFWMGKINIFEMKDYVKLTLEKRCQTLFVQQSFFFHFYLIILLTITSIFIFHLQLFEFDIIRNSHDKIM</sequence>
<keyword evidence="1" id="KW-0812">Transmembrane</keyword>
<dbReference type="PROSITE" id="PS50235">
    <property type="entry name" value="USP_3"/>
    <property type="match status" value="1"/>
</dbReference>
<dbReference type="EMBL" id="CAJJDN010000227">
    <property type="protein sequence ID" value="CAD8129514.1"/>
    <property type="molecule type" value="Genomic_DNA"/>
</dbReference>
<dbReference type="GO" id="GO:0004843">
    <property type="term" value="F:cysteine-type deubiquitinase activity"/>
    <property type="evidence" value="ECO:0007669"/>
    <property type="project" value="InterPro"/>
</dbReference>
<keyword evidence="4" id="KW-1185">Reference proteome</keyword>
<dbReference type="OrthoDB" id="292964at2759"/>
<dbReference type="GO" id="GO:0016579">
    <property type="term" value="P:protein deubiquitination"/>
    <property type="evidence" value="ECO:0007669"/>
    <property type="project" value="InterPro"/>
</dbReference>
<keyword evidence="1" id="KW-0472">Membrane</keyword>
<comment type="caution">
    <text evidence="3">The sequence shown here is derived from an EMBL/GenBank/DDBJ whole genome shotgun (WGS) entry which is preliminary data.</text>
</comment>
<dbReference type="InterPro" id="IPR050164">
    <property type="entry name" value="Peptidase_C19"/>
</dbReference>
<protein>
    <recommendedName>
        <fullName evidence="2">USP domain-containing protein</fullName>
    </recommendedName>
</protein>